<dbReference type="InterPro" id="IPR049509">
    <property type="entry name" value="DyP_N"/>
</dbReference>
<dbReference type="PANTHER" id="PTHR30521">
    <property type="entry name" value="DEFERROCHELATASE/PEROXIDASE"/>
    <property type="match status" value="1"/>
</dbReference>
<evidence type="ECO:0000256" key="3">
    <source>
        <dbReference type="ARBA" id="ARBA00022617"/>
    </source>
</evidence>
<evidence type="ECO:0000259" key="8">
    <source>
        <dbReference type="Pfam" id="PF21105"/>
    </source>
</evidence>
<dbReference type="InterPro" id="IPR006314">
    <property type="entry name" value="Dyp_peroxidase"/>
</dbReference>
<feature type="domain" description="DyP dimeric alpha+beta barrel" evidence="8">
    <location>
        <begin position="23"/>
        <end position="177"/>
    </location>
</feature>
<dbReference type="Pfam" id="PF21105">
    <property type="entry name" value="DyP_N"/>
    <property type="match status" value="1"/>
</dbReference>
<dbReference type="SUPFAM" id="SSF54909">
    <property type="entry name" value="Dimeric alpha+beta barrel"/>
    <property type="match status" value="1"/>
</dbReference>
<comment type="similarity">
    <text evidence="7">Belongs to the DyP-type peroxidase family.</text>
</comment>
<evidence type="ECO:0000256" key="2">
    <source>
        <dbReference type="ARBA" id="ARBA00022559"/>
    </source>
</evidence>
<dbReference type="AlphaFoldDB" id="A0AA39IXM6"/>
<keyword evidence="3" id="KW-0349">Heme</keyword>
<evidence type="ECO:0000313" key="9">
    <source>
        <dbReference type="EMBL" id="KAK0432370.1"/>
    </source>
</evidence>
<proteinExistence type="inferred from homology"/>
<evidence type="ECO:0000256" key="5">
    <source>
        <dbReference type="ARBA" id="ARBA00023002"/>
    </source>
</evidence>
<dbReference type="Proteomes" id="UP001175226">
    <property type="component" value="Unassembled WGS sequence"/>
</dbReference>
<sequence length="436" mass="47970">MGTPSQLPGPLHSLPPNLLDLNNIQGDVLGGLPKMTETCLFFRITNTTAQVVADRKTIDDHKKKTPHGEKPTLIPMVGVNIAFSHSGIDKLSINDADELDDSAFKTGQLKDAAVNLGDKLGDDSLPDWEPAFKEQIDAVILVAGDSHHTVNNKLLEIRALFGLSIHEVTHIQGDVRPGAVSVHEHFGFLGGVSNPSVIGFDKNQPPSPEPVRTGALLARDTADPRAATRPCWAKDGSFLVFRYLFQLMPEFDNFLKKHPIIAPGLSPEDGSELRGARMVGRWKSEDPELAADPQRNNDFCFQGERDDQSRCPFAAHIRKTLLCADLEDANPLISLENRRILRRGIQFGPEVTQSEKEEGKTQHGRGSLFMCYQSSIKSWATNVTFPPFEKTPAMPGASSTDPNVELTLTEEFVVPRGGEYFFTPSIKSLKETFAKV</sequence>
<keyword evidence="4" id="KW-0479">Metal-binding</keyword>
<evidence type="ECO:0000313" key="10">
    <source>
        <dbReference type="Proteomes" id="UP001175226"/>
    </source>
</evidence>
<keyword evidence="6" id="KW-0408">Iron</keyword>
<dbReference type="PANTHER" id="PTHR30521:SF4">
    <property type="entry name" value="DEFERROCHELATASE"/>
    <property type="match status" value="1"/>
</dbReference>
<gene>
    <name evidence="9" type="ORF">EV421DRAFT_2000949</name>
</gene>
<dbReference type="GO" id="GO:0046872">
    <property type="term" value="F:metal ion binding"/>
    <property type="evidence" value="ECO:0007669"/>
    <property type="project" value="UniProtKB-KW"/>
</dbReference>
<keyword evidence="10" id="KW-1185">Reference proteome</keyword>
<protein>
    <submittedName>
        <fullName evidence="9">Peroxidase TAP</fullName>
    </submittedName>
</protein>
<dbReference type="GO" id="GO:0004601">
    <property type="term" value="F:peroxidase activity"/>
    <property type="evidence" value="ECO:0007669"/>
    <property type="project" value="UniProtKB-KW"/>
</dbReference>
<evidence type="ECO:0000256" key="4">
    <source>
        <dbReference type="ARBA" id="ARBA00022723"/>
    </source>
</evidence>
<name>A0AA39IXM6_9AGAR</name>
<comment type="caution">
    <text evidence="9">The sequence shown here is derived from an EMBL/GenBank/DDBJ whole genome shotgun (WGS) entry which is preliminary data.</text>
</comment>
<dbReference type="NCBIfam" id="TIGR01413">
    <property type="entry name" value="Dyp_perox_fam"/>
    <property type="match status" value="1"/>
</dbReference>
<keyword evidence="2 9" id="KW-0575">Peroxidase</keyword>
<keyword evidence="5" id="KW-0560">Oxidoreductase</keyword>
<evidence type="ECO:0000256" key="7">
    <source>
        <dbReference type="ARBA" id="ARBA00025737"/>
    </source>
</evidence>
<accession>A0AA39IXM6</accession>
<organism evidence="9 10">
    <name type="scientific">Armillaria borealis</name>
    <dbReference type="NCBI Taxonomy" id="47425"/>
    <lineage>
        <taxon>Eukaryota</taxon>
        <taxon>Fungi</taxon>
        <taxon>Dikarya</taxon>
        <taxon>Basidiomycota</taxon>
        <taxon>Agaricomycotina</taxon>
        <taxon>Agaricomycetes</taxon>
        <taxon>Agaricomycetidae</taxon>
        <taxon>Agaricales</taxon>
        <taxon>Marasmiineae</taxon>
        <taxon>Physalacriaceae</taxon>
        <taxon>Armillaria</taxon>
    </lineage>
</organism>
<dbReference type="GO" id="GO:0005829">
    <property type="term" value="C:cytosol"/>
    <property type="evidence" value="ECO:0007669"/>
    <property type="project" value="TreeGrafter"/>
</dbReference>
<evidence type="ECO:0000256" key="1">
    <source>
        <dbReference type="ARBA" id="ARBA00001970"/>
    </source>
</evidence>
<comment type="cofactor">
    <cofactor evidence="1">
        <name>heme b</name>
        <dbReference type="ChEBI" id="CHEBI:60344"/>
    </cofactor>
</comment>
<reference evidence="9" key="1">
    <citation type="submission" date="2023-06" db="EMBL/GenBank/DDBJ databases">
        <authorList>
            <consortium name="Lawrence Berkeley National Laboratory"/>
            <person name="Ahrendt S."/>
            <person name="Sahu N."/>
            <person name="Indic B."/>
            <person name="Wong-Bajracharya J."/>
            <person name="Merenyi Z."/>
            <person name="Ke H.-M."/>
            <person name="Monk M."/>
            <person name="Kocsube S."/>
            <person name="Drula E."/>
            <person name="Lipzen A."/>
            <person name="Balint B."/>
            <person name="Henrissat B."/>
            <person name="Andreopoulos B."/>
            <person name="Martin F.M."/>
            <person name="Harder C.B."/>
            <person name="Rigling D."/>
            <person name="Ford K.L."/>
            <person name="Foster G.D."/>
            <person name="Pangilinan J."/>
            <person name="Papanicolaou A."/>
            <person name="Barry K."/>
            <person name="LaButti K."/>
            <person name="Viragh M."/>
            <person name="Koriabine M."/>
            <person name="Yan M."/>
            <person name="Riley R."/>
            <person name="Champramary S."/>
            <person name="Plett K.L."/>
            <person name="Tsai I.J."/>
            <person name="Slot J."/>
            <person name="Sipos G."/>
            <person name="Plett J."/>
            <person name="Nagy L.G."/>
            <person name="Grigoriev I.V."/>
        </authorList>
    </citation>
    <scope>NUCLEOTIDE SEQUENCE</scope>
    <source>
        <strain evidence="9">FPL87.14</strain>
    </source>
</reference>
<dbReference type="PROSITE" id="PS51404">
    <property type="entry name" value="DYP_PEROXIDASE"/>
    <property type="match status" value="1"/>
</dbReference>
<evidence type="ECO:0000256" key="6">
    <source>
        <dbReference type="ARBA" id="ARBA00023004"/>
    </source>
</evidence>
<dbReference type="GO" id="GO:0020037">
    <property type="term" value="F:heme binding"/>
    <property type="evidence" value="ECO:0007669"/>
    <property type="project" value="InterPro"/>
</dbReference>
<dbReference type="InterPro" id="IPR011008">
    <property type="entry name" value="Dimeric_a/b-barrel"/>
</dbReference>
<dbReference type="EMBL" id="JAUEPT010000095">
    <property type="protein sequence ID" value="KAK0432370.1"/>
    <property type="molecule type" value="Genomic_DNA"/>
</dbReference>